<protein>
    <recommendedName>
        <fullName evidence="3">GlcNAc-PI de-N-acetylase</fullName>
    </recommendedName>
</protein>
<evidence type="ECO:0000313" key="1">
    <source>
        <dbReference type="EMBL" id="GGB65768.1"/>
    </source>
</evidence>
<sequence>MVDGQLSARSLSAQPWRNLRWLVIAPHPDDETLGAGALIHQTARENRLAAIAYLTDGSGSHPASAGRGLVSARKREAALAIRRLAGGPVKTLHLGWRDASPACPGEALFERTCRRLARLCETRRVDAIAVTALHEPHCDHAAAARLAYAVRDRTRRLLRVAEYIVWAERPSSHDGQRYRSQPMPPGRRRHALAAHRSQTGASQGPGFRLPRSFRRMAGIDILYHTGE</sequence>
<dbReference type="PANTHER" id="PTHR12993:SF29">
    <property type="entry name" value="BLR3841 PROTEIN"/>
    <property type="match status" value="1"/>
</dbReference>
<dbReference type="InterPro" id="IPR024078">
    <property type="entry name" value="LmbE-like_dom_sf"/>
</dbReference>
<dbReference type="Pfam" id="PF02585">
    <property type="entry name" value="PIG-L"/>
    <property type="match status" value="1"/>
</dbReference>
<proteinExistence type="predicted"/>
<gene>
    <name evidence="1" type="ORF">GCM10010833_21180</name>
</gene>
<reference evidence="2" key="1">
    <citation type="journal article" date="2019" name="Int. J. Syst. Evol. Microbiol.">
        <title>The Global Catalogue of Microorganisms (GCM) 10K type strain sequencing project: providing services to taxonomists for standard genome sequencing and annotation.</title>
        <authorList>
            <consortium name="The Broad Institute Genomics Platform"/>
            <consortium name="The Broad Institute Genome Sequencing Center for Infectious Disease"/>
            <person name="Wu L."/>
            <person name="Ma J."/>
        </authorList>
    </citation>
    <scope>NUCLEOTIDE SEQUENCE [LARGE SCALE GENOMIC DNA]</scope>
    <source>
        <strain evidence="2">CGMCC 1.12851</strain>
    </source>
</reference>
<keyword evidence="2" id="KW-1185">Reference proteome</keyword>
<name>A0ABQ1JFB5_9SPHN</name>
<evidence type="ECO:0000313" key="2">
    <source>
        <dbReference type="Proteomes" id="UP000614261"/>
    </source>
</evidence>
<organism evidence="1 2">
    <name type="scientific">Blastomonas aquatica</name>
    <dbReference type="NCBI Taxonomy" id="1510276"/>
    <lineage>
        <taxon>Bacteria</taxon>
        <taxon>Pseudomonadati</taxon>
        <taxon>Pseudomonadota</taxon>
        <taxon>Alphaproteobacteria</taxon>
        <taxon>Sphingomonadales</taxon>
        <taxon>Sphingomonadaceae</taxon>
        <taxon>Blastomonas</taxon>
    </lineage>
</organism>
<dbReference type="Gene3D" id="3.40.50.10320">
    <property type="entry name" value="LmbE-like"/>
    <property type="match status" value="1"/>
</dbReference>
<accession>A0ABQ1JFB5</accession>
<evidence type="ECO:0008006" key="3">
    <source>
        <dbReference type="Google" id="ProtNLM"/>
    </source>
</evidence>
<dbReference type="Proteomes" id="UP000614261">
    <property type="component" value="Unassembled WGS sequence"/>
</dbReference>
<dbReference type="SUPFAM" id="SSF102588">
    <property type="entry name" value="LmbE-like"/>
    <property type="match status" value="1"/>
</dbReference>
<dbReference type="InterPro" id="IPR003737">
    <property type="entry name" value="GlcNAc_PI_deacetylase-related"/>
</dbReference>
<dbReference type="PANTHER" id="PTHR12993">
    <property type="entry name" value="N-ACETYLGLUCOSAMINYL-PHOSPHATIDYLINOSITOL DE-N-ACETYLASE-RELATED"/>
    <property type="match status" value="1"/>
</dbReference>
<comment type="caution">
    <text evidence="1">The sequence shown here is derived from an EMBL/GenBank/DDBJ whole genome shotgun (WGS) entry which is preliminary data.</text>
</comment>
<dbReference type="RefSeq" id="WP_229736968.1">
    <property type="nucleotide sequence ID" value="NZ_BMGD01000003.1"/>
</dbReference>
<dbReference type="EMBL" id="BMGD01000003">
    <property type="protein sequence ID" value="GGB65768.1"/>
    <property type="molecule type" value="Genomic_DNA"/>
</dbReference>